<feature type="region of interest" description="Disordered" evidence="1">
    <location>
        <begin position="1"/>
        <end position="35"/>
    </location>
</feature>
<dbReference type="Proteomes" id="UP000727407">
    <property type="component" value="Unassembled WGS sequence"/>
</dbReference>
<organism evidence="2 3">
    <name type="scientific">Clarias magur</name>
    <name type="common">Asian catfish</name>
    <name type="synonym">Macropteronotus magur</name>
    <dbReference type="NCBI Taxonomy" id="1594786"/>
    <lineage>
        <taxon>Eukaryota</taxon>
        <taxon>Metazoa</taxon>
        <taxon>Chordata</taxon>
        <taxon>Craniata</taxon>
        <taxon>Vertebrata</taxon>
        <taxon>Euteleostomi</taxon>
        <taxon>Actinopterygii</taxon>
        <taxon>Neopterygii</taxon>
        <taxon>Teleostei</taxon>
        <taxon>Ostariophysi</taxon>
        <taxon>Siluriformes</taxon>
        <taxon>Clariidae</taxon>
        <taxon>Clarias</taxon>
    </lineage>
</organism>
<comment type="caution">
    <text evidence="2">The sequence shown here is derived from an EMBL/GenBank/DDBJ whole genome shotgun (WGS) entry which is preliminary data.</text>
</comment>
<evidence type="ECO:0000256" key="1">
    <source>
        <dbReference type="SAM" id="MobiDB-lite"/>
    </source>
</evidence>
<proteinExistence type="predicted"/>
<evidence type="ECO:0000313" key="2">
    <source>
        <dbReference type="EMBL" id="KAF5890365.1"/>
    </source>
</evidence>
<evidence type="ECO:0000313" key="3">
    <source>
        <dbReference type="Proteomes" id="UP000727407"/>
    </source>
</evidence>
<dbReference type="EMBL" id="QNUK01000693">
    <property type="protein sequence ID" value="KAF5890365.1"/>
    <property type="molecule type" value="Genomic_DNA"/>
</dbReference>
<dbReference type="AlphaFoldDB" id="A0A8J4T7N2"/>
<keyword evidence="3" id="KW-1185">Reference proteome</keyword>
<gene>
    <name evidence="2" type="ORF">DAT39_019933</name>
</gene>
<accession>A0A8J4T7N2</accession>
<name>A0A8J4T7N2_CLAMG</name>
<feature type="compositionally biased region" description="Basic and acidic residues" evidence="1">
    <location>
        <begin position="13"/>
        <end position="28"/>
    </location>
</feature>
<protein>
    <submittedName>
        <fullName evidence="2">Uncharacterized protein</fullName>
    </submittedName>
</protein>
<reference evidence="2" key="1">
    <citation type="submission" date="2020-07" db="EMBL/GenBank/DDBJ databases">
        <title>Clarias magur genome sequencing, assembly and annotation.</title>
        <authorList>
            <person name="Kushwaha B."/>
            <person name="Kumar R."/>
            <person name="Das P."/>
            <person name="Joshi C.G."/>
            <person name="Kumar D."/>
            <person name="Nagpure N.S."/>
            <person name="Pandey M."/>
            <person name="Agarwal S."/>
            <person name="Srivastava S."/>
            <person name="Singh M."/>
            <person name="Sahoo L."/>
            <person name="Jayasankar P."/>
            <person name="Meher P.K."/>
            <person name="Koringa P.G."/>
            <person name="Iquebal M.A."/>
            <person name="Das S.P."/>
            <person name="Bit A."/>
            <person name="Patnaik S."/>
            <person name="Patel N."/>
            <person name="Shah T.M."/>
            <person name="Hinsu A."/>
            <person name="Jena J.K."/>
        </authorList>
    </citation>
    <scope>NUCLEOTIDE SEQUENCE</scope>
    <source>
        <strain evidence="2">CIFAMagur01</strain>
        <tissue evidence="2">Testis</tissue>
    </source>
</reference>
<sequence>MAAPAFLAAPDHTAGRRLDSESLKEKSSENYTLAGDSRARCPGRCLRNSITSWTRSTWWPDQARMWHTLVSKLGMYHTLVIQAVNSPRVTKD</sequence>